<dbReference type="EMBL" id="MU971369">
    <property type="protein sequence ID" value="KAK9237429.1"/>
    <property type="molecule type" value="Genomic_DNA"/>
</dbReference>
<protein>
    <submittedName>
        <fullName evidence="1">Uncharacterized protein</fullName>
    </submittedName>
</protein>
<gene>
    <name evidence="1" type="ORF">V1525DRAFT_403963</name>
</gene>
<comment type="caution">
    <text evidence="1">The sequence shown here is derived from an EMBL/GenBank/DDBJ whole genome shotgun (WGS) entry which is preliminary data.</text>
</comment>
<keyword evidence="2" id="KW-1185">Reference proteome</keyword>
<sequence>MSVSLSWLQSRMAGTLVQTSHPFCQRTEGLAHAFRKGLQTSASVSALKKGSRVSSILMQEMSKDRKHSESKGRKPADLIGQHMLKRGRPIVNSLVQDTDDGKRIETVEDYLREVLRSSTPITLTQATERRKVVQSYLLHCLFNRNNTHLTLSAVYRDVANPYNLPGQEPVKQMCMSTGQAGFKKAGRGEVEATYRMTVQFFARMVERGLTDKPVEIILRNHNRNRQMFLDVLTGREGARVRRCVTRVTDGTRLRHGGVRPPARRRL</sequence>
<dbReference type="Proteomes" id="UP001433508">
    <property type="component" value="Unassembled WGS sequence"/>
</dbReference>
<proteinExistence type="predicted"/>
<name>A0ACC3T155_LIPKO</name>
<organism evidence="1 2">
    <name type="scientific">Lipomyces kononenkoae</name>
    <name type="common">Yeast</name>
    <dbReference type="NCBI Taxonomy" id="34357"/>
    <lineage>
        <taxon>Eukaryota</taxon>
        <taxon>Fungi</taxon>
        <taxon>Dikarya</taxon>
        <taxon>Ascomycota</taxon>
        <taxon>Saccharomycotina</taxon>
        <taxon>Lipomycetes</taxon>
        <taxon>Lipomycetales</taxon>
        <taxon>Lipomycetaceae</taxon>
        <taxon>Lipomyces</taxon>
    </lineage>
</organism>
<evidence type="ECO:0000313" key="2">
    <source>
        <dbReference type="Proteomes" id="UP001433508"/>
    </source>
</evidence>
<accession>A0ACC3T155</accession>
<reference evidence="2" key="1">
    <citation type="journal article" date="2024" name="Front. Bioeng. Biotechnol.">
        <title>Genome-scale model development and genomic sequencing of the oleaginous clade Lipomyces.</title>
        <authorList>
            <person name="Czajka J.J."/>
            <person name="Han Y."/>
            <person name="Kim J."/>
            <person name="Mondo S.J."/>
            <person name="Hofstad B.A."/>
            <person name="Robles A."/>
            <person name="Haridas S."/>
            <person name="Riley R."/>
            <person name="LaButti K."/>
            <person name="Pangilinan J."/>
            <person name="Andreopoulos W."/>
            <person name="Lipzen A."/>
            <person name="Yan J."/>
            <person name="Wang M."/>
            <person name="Ng V."/>
            <person name="Grigoriev I.V."/>
            <person name="Spatafora J.W."/>
            <person name="Magnuson J.K."/>
            <person name="Baker S.E."/>
            <person name="Pomraning K.R."/>
        </authorList>
    </citation>
    <scope>NUCLEOTIDE SEQUENCE [LARGE SCALE GENOMIC DNA]</scope>
    <source>
        <strain evidence="2">CBS 7786</strain>
    </source>
</reference>
<evidence type="ECO:0000313" key="1">
    <source>
        <dbReference type="EMBL" id="KAK9237429.1"/>
    </source>
</evidence>